<evidence type="ECO:0000313" key="3">
    <source>
        <dbReference type="Proteomes" id="UP000468828"/>
    </source>
</evidence>
<sequence length="369" mass="39836">MTTATQTAAALSADELRSSYVETLVRALGVGLDKTTPGHLLGTASVILDAVGHPDVASGTVAQIVRGLAAWDRPETSGGALAIATLADDADLRRWARRDLAVRGFTVPRWLTGLHLATPDARAVELEGPFRDLDDVIIGVTTPSGHALTAAVRLDNELAPRAVDSALFERPVEEVLSHLSAAQDPDVRIRDVDPADARARLDAALAEVRLDAVLPADSTWPAHRRIVRWMLSRFPSGGDARAPGRPDDVDIEEVAAHFLASPWGRPWTRPSLRALVCEVLESGLGNGLGDPLLWAPHHVRRLLDPGLGGVDLESWDIDRMPELLRDLIRYGHGERALRPGLTDASLRAVDRWAPAFLTAVREWGDEVSA</sequence>
<reference evidence="2 4" key="2">
    <citation type="submission" date="2020-02" db="EMBL/GenBank/DDBJ databases">
        <title>The WGS of Modestobacter muralis DSM 100205.</title>
        <authorList>
            <person name="Jiang Z."/>
        </authorList>
    </citation>
    <scope>NUCLEOTIDE SEQUENCE [LARGE SCALE GENOMIC DNA]</scope>
    <source>
        <strain evidence="2 4">DSM 100205</strain>
    </source>
</reference>
<accession>A0A6P0H301</accession>
<dbReference type="AlphaFoldDB" id="A0A6P0H301"/>
<reference evidence="1 3" key="1">
    <citation type="submission" date="2020-01" db="EMBL/GenBank/DDBJ databases">
        <title>the WGS Modestobacter muralis CPCC 204518.</title>
        <authorList>
            <person name="Jiang Z."/>
        </authorList>
    </citation>
    <scope>NUCLEOTIDE SEQUENCE [LARGE SCALE GENOMIC DNA]</scope>
    <source>
        <strain evidence="1 3">DSM 100205</strain>
    </source>
</reference>
<evidence type="ECO:0000313" key="4">
    <source>
        <dbReference type="Proteomes" id="UP000471152"/>
    </source>
</evidence>
<proteinExistence type="predicted"/>
<evidence type="ECO:0000313" key="1">
    <source>
        <dbReference type="EMBL" id="NEK92696.1"/>
    </source>
</evidence>
<keyword evidence="3" id="KW-1185">Reference proteome</keyword>
<dbReference type="RefSeq" id="WP_163609036.1">
    <property type="nucleotide sequence ID" value="NZ_JAAGWB010000002.1"/>
</dbReference>
<dbReference type="Proteomes" id="UP000471152">
    <property type="component" value="Unassembled WGS sequence"/>
</dbReference>
<name>A0A6P0H301_9ACTN</name>
<protein>
    <submittedName>
        <fullName evidence="2">Uncharacterized protein</fullName>
    </submittedName>
</protein>
<dbReference type="EMBL" id="JAAGWB010000002">
    <property type="protein sequence ID" value="NEN49463.1"/>
    <property type="molecule type" value="Genomic_DNA"/>
</dbReference>
<evidence type="ECO:0000313" key="2">
    <source>
        <dbReference type="EMBL" id="NEN49463.1"/>
    </source>
</evidence>
<organism evidence="2 4">
    <name type="scientific">Modestobacter muralis</name>
    <dbReference type="NCBI Taxonomy" id="1608614"/>
    <lineage>
        <taxon>Bacteria</taxon>
        <taxon>Bacillati</taxon>
        <taxon>Actinomycetota</taxon>
        <taxon>Actinomycetes</taxon>
        <taxon>Geodermatophilales</taxon>
        <taxon>Geodermatophilaceae</taxon>
        <taxon>Modestobacter</taxon>
    </lineage>
</organism>
<dbReference type="Proteomes" id="UP000468828">
    <property type="component" value="Unassembled WGS sequence"/>
</dbReference>
<gene>
    <name evidence="2" type="ORF">G3R41_00705</name>
    <name evidence="1" type="ORF">GCU67_00705</name>
</gene>
<dbReference type="EMBL" id="JAAGWH010000002">
    <property type="protein sequence ID" value="NEK92696.1"/>
    <property type="molecule type" value="Genomic_DNA"/>
</dbReference>
<comment type="caution">
    <text evidence="2">The sequence shown here is derived from an EMBL/GenBank/DDBJ whole genome shotgun (WGS) entry which is preliminary data.</text>
</comment>